<evidence type="ECO:0000259" key="5">
    <source>
        <dbReference type="Pfam" id="PF23322"/>
    </source>
</evidence>
<gene>
    <name evidence="7" type="primary">LOC112684321</name>
</gene>
<dbReference type="InterPro" id="IPR056277">
    <property type="entry name" value="PPIase_AIP"/>
</dbReference>
<keyword evidence="7" id="KW-0675">Receptor</keyword>
<reference evidence="7" key="1">
    <citation type="submission" date="2025-08" db="UniProtKB">
        <authorList>
            <consortium name="RefSeq"/>
        </authorList>
    </citation>
    <scope>IDENTIFICATION</scope>
    <source>
        <tissue evidence="7">Whole body</tissue>
    </source>
</reference>
<dbReference type="SUPFAM" id="SSF48452">
    <property type="entry name" value="TPR-like"/>
    <property type="match status" value="1"/>
</dbReference>
<dbReference type="AlphaFoldDB" id="A0A8B8FLQ0"/>
<dbReference type="OrthoDB" id="1269963at2759"/>
<evidence type="ECO:0000313" key="6">
    <source>
        <dbReference type="Proteomes" id="UP000694846"/>
    </source>
</evidence>
<dbReference type="InterPro" id="IPR046357">
    <property type="entry name" value="PPIase_dom_sf"/>
</dbReference>
<dbReference type="GO" id="GO:0003755">
    <property type="term" value="F:peptidyl-prolyl cis-trans isomerase activity"/>
    <property type="evidence" value="ECO:0007669"/>
    <property type="project" value="InterPro"/>
</dbReference>
<dbReference type="PANTHER" id="PTHR11242">
    <property type="entry name" value="ARYL HYDROCARBON RECEPTOR INTERACTING PROTEIN RELATED"/>
    <property type="match status" value="1"/>
</dbReference>
<dbReference type="RefSeq" id="XP_025411562.1">
    <property type="nucleotide sequence ID" value="XM_025555777.1"/>
</dbReference>
<evidence type="ECO:0000256" key="1">
    <source>
        <dbReference type="ARBA" id="ARBA00004496"/>
    </source>
</evidence>
<feature type="domain" description="AIP/AIPL N-terminal FKBP-type PPIase" evidence="5">
    <location>
        <begin position="19"/>
        <end position="147"/>
    </location>
</feature>
<evidence type="ECO:0000256" key="4">
    <source>
        <dbReference type="ARBA" id="ARBA00022803"/>
    </source>
</evidence>
<dbReference type="Proteomes" id="UP000694846">
    <property type="component" value="Unplaced"/>
</dbReference>
<evidence type="ECO:0000313" key="7">
    <source>
        <dbReference type="RefSeq" id="XP_025411562.1"/>
    </source>
</evidence>
<dbReference type="InterPro" id="IPR039663">
    <property type="entry name" value="AIP/AIPL1/TTC9"/>
</dbReference>
<dbReference type="Gene3D" id="1.25.40.10">
    <property type="entry name" value="Tetratricopeptide repeat domain"/>
    <property type="match status" value="1"/>
</dbReference>
<comment type="subcellular location">
    <subcellularLocation>
        <location evidence="1">Cytoplasm</location>
    </subcellularLocation>
</comment>
<dbReference type="SMART" id="SM00028">
    <property type="entry name" value="TPR"/>
    <property type="match status" value="3"/>
</dbReference>
<dbReference type="PANTHER" id="PTHR11242:SF0">
    <property type="entry name" value="TPR_REGION DOMAIN-CONTAINING PROTEIN"/>
    <property type="match status" value="1"/>
</dbReference>
<keyword evidence="3" id="KW-0677">Repeat</keyword>
<dbReference type="InterPro" id="IPR019734">
    <property type="entry name" value="TPR_rpt"/>
</dbReference>
<dbReference type="Pfam" id="PF23322">
    <property type="entry name" value="PPIase_AIP"/>
    <property type="match status" value="1"/>
</dbReference>
<evidence type="ECO:0000256" key="2">
    <source>
        <dbReference type="ARBA" id="ARBA00022490"/>
    </source>
</evidence>
<keyword evidence="6" id="KW-1185">Reference proteome</keyword>
<dbReference type="Gene3D" id="3.10.50.40">
    <property type="match status" value="1"/>
</dbReference>
<dbReference type="GO" id="GO:0005737">
    <property type="term" value="C:cytoplasm"/>
    <property type="evidence" value="ECO:0007669"/>
    <property type="project" value="UniProtKB-SubCell"/>
</dbReference>
<accession>A0A8B8FLQ0</accession>
<organism evidence="6 7">
    <name type="scientific">Sipha flava</name>
    <name type="common">yellow sugarcane aphid</name>
    <dbReference type="NCBI Taxonomy" id="143950"/>
    <lineage>
        <taxon>Eukaryota</taxon>
        <taxon>Metazoa</taxon>
        <taxon>Ecdysozoa</taxon>
        <taxon>Arthropoda</taxon>
        <taxon>Hexapoda</taxon>
        <taxon>Insecta</taxon>
        <taxon>Pterygota</taxon>
        <taxon>Neoptera</taxon>
        <taxon>Paraneoptera</taxon>
        <taxon>Hemiptera</taxon>
        <taxon>Sternorrhyncha</taxon>
        <taxon>Aphidomorpha</taxon>
        <taxon>Aphidoidea</taxon>
        <taxon>Aphididae</taxon>
        <taxon>Sipha</taxon>
    </lineage>
</organism>
<name>A0A8B8FLQ0_9HEMI</name>
<dbReference type="SUPFAM" id="SSF54534">
    <property type="entry name" value="FKBP-like"/>
    <property type="match status" value="1"/>
</dbReference>
<protein>
    <submittedName>
        <fullName evidence="7">AH receptor-interacting protein isoform X2</fullName>
    </submittedName>
</protein>
<keyword evidence="2" id="KW-0963">Cytoplasm</keyword>
<keyword evidence="4" id="KW-0802">TPR repeat</keyword>
<sequence length="320" mass="36762">MESINGDKIQKTLVTPGIGGQPTFSSGTKVSFHFITRIVGSNCVIDNSYKWPKHMEMVLGKKFKLEVWEIILKSMREGEISKFIVNKSLVASYPFISKTLRDAGRTSNPTTSHCCTAQLQKNGTGYDDLNDLLADPADLEFTLELLKVEEPGTFEKETWLLDENEKRNTIPELKEAGNELYNKGLYKEAEEKYMLALGFLEQIMMKLKPREDEWNELNKIKTPLLLNLAQCKLISKEYYQVIEHCTTILNEDPDNAKALFKRGKANLSVWKMNEAREDLKRLSSLEPRMQVSVNQLMCQINEAIKKKDDEDRQKLRGKLF</sequence>
<dbReference type="FunFam" id="1.25.40.10:FF:000052">
    <property type="entry name" value="Aryl-hydrocarbon-interacting protein-like 1"/>
    <property type="match status" value="1"/>
</dbReference>
<dbReference type="GeneID" id="112684321"/>
<evidence type="ECO:0000256" key="3">
    <source>
        <dbReference type="ARBA" id="ARBA00022737"/>
    </source>
</evidence>
<dbReference type="InterPro" id="IPR011990">
    <property type="entry name" value="TPR-like_helical_dom_sf"/>
</dbReference>
<proteinExistence type="predicted"/>